<comment type="similarity">
    <text evidence="5">Belongs to the class I-like SAM-binding methyltransferase superfamily. RsmB/NOP family.</text>
</comment>
<dbReference type="Pfam" id="PF01189">
    <property type="entry name" value="Methyltr_RsmB-F"/>
    <property type="match status" value="1"/>
</dbReference>
<dbReference type="InterPro" id="IPR023267">
    <property type="entry name" value="RCMT"/>
</dbReference>
<evidence type="ECO:0000256" key="3">
    <source>
        <dbReference type="ARBA" id="ARBA00022691"/>
    </source>
</evidence>
<protein>
    <submittedName>
        <fullName evidence="8">RsmB/NOP family class I SAM-dependent RNA methyltransferase</fullName>
    </submittedName>
</protein>
<feature type="region of interest" description="Disordered" evidence="6">
    <location>
        <begin position="88"/>
        <end position="113"/>
    </location>
</feature>
<dbReference type="PANTHER" id="PTHR22807:SF53">
    <property type="entry name" value="RIBOSOMAL RNA SMALL SUBUNIT METHYLTRANSFERASE B-RELATED"/>
    <property type="match status" value="1"/>
</dbReference>
<dbReference type="InterPro" id="IPR001678">
    <property type="entry name" value="MeTrfase_RsmB-F_NOP2_dom"/>
</dbReference>
<dbReference type="InterPro" id="IPR049560">
    <property type="entry name" value="MeTrfase_RsmB-F_NOP2_cat"/>
</dbReference>
<keyword evidence="2 5" id="KW-0808">Transferase</keyword>
<dbReference type="GO" id="GO:0001510">
    <property type="term" value="P:RNA methylation"/>
    <property type="evidence" value="ECO:0007669"/>
    <property type="project" value="InterPro"/>
</dbReference>
<evidence type="ECO:0000256" key="6">
    <source>
        <dbReference type="SAM" id="MobiDB-lite"/>
    </source>
</evidence>
<reference evidence="8 9" key="1">
    <citation type="submission" date="2019-09" db="EMBL/GenBank/DDBJ databases">
        <authorList>
            <person name="Park J.-S."/>
            <person name="Choi H.-J."/>
        </authorList>
    </citation>
    <scope>NUCLEOTIDE SEQUENCE [LARGE SCALE GENOMIC DNA]</scope>
    <source>
        <strain evidence="8 9">176SS1-4</strain>
    </source>
</reference>
<dbReference type="PANTHER" id="PTHR22807">
    <property type="entry name" value="NOP2 YEAST -RELATED NOL1/NOP2/FMU SUN DOMAIN-CONTAINING"/>
    <property type="match status" value="1"/>
</dbReference>
<keyword evidence="1 5" id="KW-0489">Methyltransferase</keyword>
<dbReference type="EMBL" id="VYQE01000002">
    <property type="protein sequence ID" value="KAA9009236.1"/>
    <property type="molecule type" value="Genomic_DNA"/>
</dbReference>
<organism evidence="8 9">
    <name type="scientific">Histidinibacterium aquaticum</name>
    <dbReference type="NCBI Taxonomy" id="2613962"/>
    <lineage>
        <taxon>Bacteria</taxon>
        <taxon>Pseudomonadati</taxon>
        <taxon>Pseudomonadota</taxon>
        <taxon>Alphaproteobacteria</taxon>
        <taxon>Rhodobacterales</taxon>
        <taxon>Paracoccaceae</taxon>
        <taxon>Histidinibacterium</taxon>
    </lineage>
</organism>
<dbReference type="GO" id="GO:0008173">
    <property type="term" value="F:RNA methyltransferase activity"/>
    <property type="evidence" value="ECO:0007669"/>
    <property type="project" value="InterPro"/>
</dbReference>
<sequence length="387" mass="41524">MTPAARHAAAIGILDSWLAGSPIEPAYQGWARGARYAGSKDRAAVRDIVFDALRCRRSFAARGGAETGRGLVIGLVRSTGGQLTEIFSGTGHAPEPLTEAERAAGREPSRNEAADMPDWLLPRLEEAFGERTEAVCDVLRRRAPMHLRVNLRRTDRDTLVESLLREGIEAEPHPEVATAVSVTSNPRRVARSSALSEGLAEVQDASSQAVVHRLVPYAGRSVLDYCAGAGGKSLAFADLTDAAILAHDIAAARMADLPERAARAGIGVPTATPGTLDTARQYDLVFCDAPCSGSGTWRRDPEAKWRLTPARLAELSAMQDDVLDAAAGLVARDGHLAYATCSILKEENEDRIAAFLARTPGWVERERLRIEPSETGDGFFLAILARA</sequence>
<dbReference type="Pfam" id="PF22458">
    <property type="entry name" value="RsmF-B_ferredox"/>
    <property type="match status" value="1"/>
</dbReference>
<dbReference type="AlphaFoldDB" id="A0A5J5GLL0"/>
<comment type="caution">
    <text evidence="8">The sequence shown here is derived from an EMBL/GenBank/DDBJ whole genome shotgun (WGS) entry which is preliminary data.</text>
</comment>
<evidence type="ECO:0000256" key="2">
    <source>
        <dbReference type="ARBA" id="ARBA00022679"/>
    </source>
</evidence>
<evidence type="ECO:0000313" key="8">
    <source>
        <dbReference type="EMBL" id="KAA9009236.1"/>
    </source>
</evidence>
<dbReference type="Proteomes" id="UP000326554">
    <property type="component" value="Unassembled WGS sequence"/>
</dbReference>
<feature type="binding site" evidence="5">
    <location>
        <position position="288"/>
    </location>
    <ligand>
        <name>S-adenosyl-L-methionine</name>
        <dbReference type="ChEBI" id="CHEBI:59789"/>
    </ligand>
</feature>
<dbReference type="Gene3D" id="3.30.70.1170">
    <property type="entry name" value="Sun protein, domain 3"/>
    <property type="match status" value="1"/>
</dbReference>
<feature type="binding site" evidence="5">
    <location>
        <position position="248"/>
    </location>
    <ligand>
        <name>S-adenosyl-L-methionine</name>
        <dbReference type="ChEBI" id="CHEBI:59789"/>
    </ligand>
</feature>
<feature type="compositionally biased region" description="Basic and acidic residues" evidence="6">
    <location>
        <begin position="99"/>
        <end position="113"/>
    </location>
</feature>
<dbReference type="PROSITE" id="PS51686">
    <property type="entry name" value="SAM_MT_RSMB_NOP"/>
    <property type="match status" value="1"/>
</dbReference>
<dbReference type="RefSeq" id="WP_150444769.1">
    <property type="nucleotide sequence ID" value="NZ_VYQE01000002.1"/>
</dbReference>
<dbReference type="SUPFAM" id="SSF53335">
    <property type="entry name" value="S-adenosyl-L-methionine-dependent methyltransferases"/>
    <property type="match status" value="1"/>
</dbReference>
<gene>
    <name evidence="8" type="ORF">F3S47_08260</name>
</gene>
<evidence type="ECO:0000256" key="5">
    <source>
        <dbReference type="PROSITE-ProRule" id="PRU01023"/>
    </source>
</evidence>
<evidence type="ECO:0000256" key="4">
    <source>
        <dbReference type="ARBA" id="ARBA00022884"/>
    </source>
</evidence>
<evidence type="ECO:0000259" key="7">
    <source>
        <dbReference type="PROSITE" id="PS51686"/>
    </source>
</evidence>
<feature type="domain" description="SAM-dependent MTase RsmB/NOP-type" evidence="7">
    <location>
        <begin position="135"/>
        <end position="387"/>
    </location>
</feature>
<dbReference type="GO" id="GO:0003723">
    <property type="term" value="F:RNA binding"/>
    <property type="evidence" value="ECO:0007669"/>
    <property type="project" value="UniProtKB-UniRule"/>
</dbReference>
<keyword evidence="9" id="KW-1185">Reference proteome</keyword>
<accession>A0A5J5GLL0</accession>
<proteinExistence type="inferred from homology"/>
<feature type="active site" description="Nucleophile" evidence="5">
    <location>
        <position position="341"/>
    </location>
</feature>
<evidence type="ECO:0000256" key="1">
    <source>
        <dbReference type="ARBA" id="ARBA00022603"/>
    </source>
</evidence>
<evidence type="ECO:0000313" key="9">
    <source>
        <dbReference type="Proteomes" id="UP000326554"/>
    </source>
</evidence>
<dbReference type="PRINTS" id="PR02008">
    <property type="entry name" value="RCMTFAMILY"/>
</dbReference>
<name>A0A5J5GLL0_9RHOB</name>
<comment type="caution">
    <text evidence="5">Lacks conserved residue(s) required for the propagation of feature annotation.</text>
</comment>
<keyword evidence="3 5" id="KW-0949">S-adenosyl-L-methionine</keyword>
<keyword evidence="4 5" id="KW-0694">RNA-binding</keyword>
<dbReference type="InterPro" id="IPR054728">
    <property type="entry name" value="RsmB-like_ferredoxin"/>
</dbReference>
<dbReference type="Gene3D" id="3.40.50.150">
    <property type="entry name" value="Vaccinia Virus protein VP39"/>
    <property type="match status" value="1"/>
</dbReference>
<dbReference type="InterPro" id="IPR029063">
    <property type="entry name" value="SAM-dependent_MTases_sf"/>
</dbReference>